<dbReference type="InterPro" id="IPR036291">
    <property type="entry name" value="NAD(P)-bd_dom_sf"/>
</dbReference>
<dbReference type="CDD" id="cd05271">
    <property type="entry name" value="NDUFA9_like_SDR_a"/>
    <property type="match status" value="1"/>
</dbReference>
<evidence type="ECO:0000313" key="2">
    <source>
        <dbReference type="EMBL" id="TDL81544.1"/>
    </source>
</evidence>
<dbReference type="InterPro" id="IPR001509">
    <property type="entry name" value="Epimerase_deHydtase"/>
</dbReference>
<dbReference type="Proteomes" id="UP000295701">
    <property type="component" value="Unassembled WGS sequence"/>
</dbReference>
<dbReference type="FunFam" id="3.40.50.720:FF:000702">
    <property type="entry name" value="NADH dehydrogenase (Ubiquinone)"/>
    <property type="match status" value="1"/>
</dbReference>
<protein>
    <submittedName>
        <fullName evidence="2">Complex I NDUFA9 subunit family protein</fullName>
    </submittedName>
</protein>
<keyword evidence="3" id="KW-1185">Reference proteome</keyword>
<evidence type="ECO:0000259" key="1">
    <source>
        <dbReference type="Pfam" id="PF01370"/>
    </source>
</evidence>
<dbReference type="PANTHER" id="PTHR12126:SF11">
    <property type="entry name" value="NADH DEHYDROGENASE [UBIQUINONE] 1 ALPHA SUBCOMPLEX SUBUNIT 9, MITOCHONDRIAL"/>
    <property type="match status" value="1"/>
</dbReference>
<dbReference type="SUPFAM" id="SSF51735">
    <property type="entry name" value="NAD(P)-binding Rossmann-fold domains"/>
    <property type="match status" value="1"/>
</dbReference>
<dbReference type="Gene3D" id="3.40.50.720">
    <property type="entry name" value="NAD(P)-binding Rossmann-like Domain"/>
    <property type="match status" value="1"/>
</dbReference>
<sequence length="341" mass="36863">MSNLVTIIGGTGFIGRYVARRMAMQGWRVRCAGRRPNDAPFVRTYGVTGQVEPVFCNIRDDDSVRAVLRGADAVVNCVGVLAEGRKQTFEALQHQGAARVARIAAEEGAARFVQVSAIGADENAPSKYGRTKALGERAVREAFPGAIIMRPSIVFGHEDEFFNRFAGMARLLPILPLVGASTRFQPVYVDDVAHAIERAVLGHARPGIYELGGPEVSTFRELMREMLDVILRRALIVNTPMPIAKAMGWGFDLLGKASFGLIQGPLTLDQVRNLGQDNVVGDTAMTFADLGIEPTATEAVLPDYLWRFRPSGQYAEANASAENLRGGAGRLKGGSNRSGFS</sequence>
<reference evidence="2 3" key="1">
    <citation type="submission" date="2019-03" db="EMBL/GenBank/DDBJ databases">
        <title>Primorskyibacter sp. SS33 isolated from sediments.</title>
        <authorList>
            <person name="Xunke S."/>
        </authorList>
    </citation>
    <scope>NUCLEOTIDE SEQUENCE [LARGE SCALE GENOMIC DNA]</scope>
    <source>
        <strain evidence="2 3">SS33</strain>
    </source>
</reference>
<dbReference type="Pfam" id="PF01370">
    <property type="entry name" value="Epimerase"/>
    <property type="match status" value="1"/>
</dbReference>
<dbReference type="OrthoDB" id="9776313at2"/>
<dbReference type="InterPro" id="IPR051207">
    <property type="entry name" value="ComplexI_NDUFA9_subunit"/>
</dbReference>
<dbReference type="PANTHER" id="PTHR12126">
    <property type="entry name" value="NADH-UBIQUINONE OXIDOREDUCTASE 39 KDA SUBUNIT-RELATED"/>
    <property type="match status" value="1"/>
</dbReference>
<feature type="domain" description="NAD-dependent epimerase/dehydratase" evidence="1">
    <location>
        <begin position="5"/>
        <end position="212"/>
    </location>
</feature>
<dbReference type="GO" id="GO:0044877">
    <property type="term" value="F:protein-containing complex binding"/>
    <property type="evidence" value="ECO:0007669"/>
    <property type="project" value="TreeGrafter"/>
</dbReference>
<proteinExistence type="predicted"/>
<organism evidence="2 3">
    <name type="scientific">Palleronia sediminis</name>
    <dbReference type="NCBI Taxonomy" id="2547833"/>
    <lineage>
        <taxon>Bacteria</taxon>
        <taxon>Pseudomonadati</taxon>
        <taxon>Pseudomonadota</taxon>
        <taxon>Alphaproteobacteria</taxon>
        <taxon>Rhodobacterales</taxon>
        <taxon>Roseobacteraceae</taxon>
        <taxon>Palleronia</taxon>
    </lineage>
</organism>
<comment type="caution">
    <text evidence="2">The sequence shown here is derived from an EMBL/GenBank/DDBJ whole genome shotgun (WGS) entry which is preliminary data.</text>
</comment>
<dbReference type="EMBL" id="SNAA01000004">
    <property type="protein sequence ID" value="TDL81544.1"/>
    <property type="molecule type" value="Genomic_DNA"/>
</dbReference>
<accession>A0A4R6AEZ8</accession>
<evidence type="ECO:0000313" key="3">
    <source>
        <dbReference type="Proteomes" id="UP000295701"/>
    </source>
</evidence>
<name>A0A4R6AEZ8_9RHOB</name>
<gene>
    <name evidence="2" type="ORF">E2L08_05345</name>
</gene>
<dbReference type="AlphaFoldDB" id="A0A4R6AEZ8"/>
<dbReference type="RefSeq" id="WP_133396031.1">
    <property type="nucleotide sequence ID" value="NZ_SNAA01000004.1"/>
</dbReference>